<evidence type="ECO:0000313" key="3">
    <source>
        <dbReference type="Proteomes" id="UP000298652"/>
    </source>
</evidence>
<dbReference type="EMBL" id="CM016552">
    <property type="protein sequence ID" value="TKW39918.1"/>
    <property type="molecule type" value="Genomic_DNA"/>
</dbReference>
<sequence>MAARTPRHLFPKHGTGWGAPRRRIRAGDCGQLAAADPDPPGDGDAPTQEEAPAQLVLSYRNQRRALDLKVLVGSGKCPDPPHGHGDAVAAKPWRRQRATRPLHH</sequence>
<dbReference type="Gramene" id="TKW39918">
    <property type="protein sequence ID" value="TKW39918"/>
    <property type="gene ID" value="SEVIR_1G211600v2"/>
</dbReference>
<evidence type="ECO:0000313" key="2">
    <source>
        <dbReference type="EMBL" id="TKW39918.1"/>
    </source>
</evidence>
<dbReference type="AlphaFoldDB" id="A0A4U6WB34"/>
<evidence type="ECO:0000256" key="1">
    <source>
        <dbReference type="SAM" id="MobiDB-lite"/>
    </source>
</evidence>
<dbReference type="Proteomes" id="UP000298652">
    <property type="component" value="Chromosome 1"/>
</dbReference>
<feature type="region of interest" description="Disordered" evidence="1">
    <location>
        <begin position="1"/>
        <end position="51"/>
    </location>
</feature>
<reference evidence="2" key="1">
    <citation type="submission" date="2019-03" db="EMBL/GenBank/DDBJ databases">
        <title>WGS assembly of Setaria viridis.</title>
        <authorList>
            <person name="Huang P."/>
            <person name="Jenkins J."/>
            <person name="Grimwood J."/>
            <person name="Barry K."/>
            <person name="Healey A."/>
            <person name="Mamidi S."/>
            <person name="Sreedasyam A."/>
            <person name="Shu S."/>
            <person name="Feldman M."/>
            <person name="Wu J."/>
            <person name="Yu Y."/>
            <person name="Chen C."/>
            <person name="Johnson J."/>
            <person name="Rokhsar D."/>
            <person name="Baxter I."/>
            <person name="Schmutz J."/>
            <person name="Brutnell T."/>
            <person name="Kellogg E."/>
        </authorList>
    </citation>
    <scope>NUCLEOTIDE SEQUENCE [LARGE SCALE GENOMIC DNA]</scope>
</reference>
<protein>
    <submittedName>
        <fullName evidence="2">Uncharacterized protein</fullName>
    </submittedName>
</protein>
<organism evidence="2 3">
    <name type="scientific">Setaria viridis</name>
    <name type="common">Green bristlegrass</name>
    <name type="synonym">Setaria italica subsp. viridis</name>
    <dbReference type="NCBI Taxonomy" id="4556"/>
    <lineage>
        <taxon>Eukaryota</taxon>
        <taxon>Viridiplantae</taxon>
        <taxon>Streptophyta</taxon>
        <taxon>Embryophyta</taxon>
        <taxon>Tracheophyta</taxon>
        <taxon>Spermatophyta</taxon>
        <taxon>Magnoliopsida</taxon>
        <taxon>Liliopsida</taxon>
        <taxon>Poales</taxon>
        <taxon>Poaceae</taxon>
        <taxon>PACMAD clade</taxon>
        <taxon>Panicoideae</taxon>
        <taxon>Panicodae</taxon>
        <taxon>Paniceae</taxon>
        <taxon>Cenchrinae</taxon>
        <taxon>Setaria</taxon>
    </lineage>
</organism>
<name>A0A4U6WB34_SETVI</name>
<feature type="region of interest" description="Disordered" evidence="1">
    <location>
        <begin position="74"/>
        <end position="104"/>
    </location>
</feature>
<gene>
    <name evidence="2" type="ORF">SEVIR_1G211600v2</name>
</gene>
<proteinExistence type="predicted"/>
<keyword evidence="3" id="KW-1185">Reference proteome</keyword>
<accession>A0A4U6WB34</accession>
<feature type="compositionally biased region" description="Basic residues" evidence="1">
    <location>
        <begin position="92"/>
        <end position="104"/>
    </location>
</feature>
<feature type="compositionally biased region" description="Basic residues" evidence="1">
    <location>
        <begin position="1"/>
        <end position="11"/>
    </location>
</feature>